<dbReference type="PANTHER" id="PTHR21646">
    <property type="entry name" value="UBIQUITIN CARBOXYL-TERMINAL HYDROLASE"/>
    <property type="match status" value="1"/>
</dbReference>
<dbReference type="OMA" id="QQANKAW"/>
<accession>A0A5A8C7U8</accession>
<dbReference type="InterPro" id="IPR018200">
    <property type="entry name" value="USP_CS"/>
</dbReference>
<dbReference type="GO" id="GO:0004843">
    <property type="term" value="F:cysteine-type deubiquitinase activity"/>
    <property type="evidence" value="ECO:0007669"/>
    <property type="project" value="InterPro"/>
</dbReference>
<dbReference type="AlphaFoldDB" id="A0A5A8C7U8"/>
<dbReference type="Gene3D" id="3.90.70.10">
    <property type="entry name" value="Cysteine proteinases"/>
    <property type="match status" value="1"/>
</dbReference>
<feature type="domain" description="USP" evidence="1">
    <location>
        <begin position="1"/>
        <end position="304"/>
    </location>
</feature>
<dbReference type="OrthoDB" id="292964at2759"/>
<protein>
    <recommendedName>
        <fullName evidence="1">USP domain-containing protein</fullName>
    </recommendedName>
</protein>
<sequence>MAAAAAALASRMWGRPGAGGAERPSDVKSVVGRVASRFLGYDQQDAQEFLRFFLDALHEDSCRVRGKLPYRELDHPASAPDARVAADWWAYDAERSDSPIRDIFAGQLRSAVACSRCGHVSRAFDTCWELGVPIPKAAQVRARRAGPFASAAAVGGACSLDECVAAFTAPEDLAKQGYRCPGCKAEACVKTTQVWRGPAVLVVVVKRFAYSAFRRAKISVSVELPQALDLRPFCAKGAPALRGRTDYSLWGVVNHSGSLHGGHYTADCRNADTGQWFCFNDSRVSTSRRPTGGASPYLLFYVRNDAAPGVGHRDGGRL</sequence>
<dbReference type="Proteomes" id="UP000323011">
    <property type="component" value="Unassembled WGS sequence"/>
</dbReference>
<dbReference type="InterPro" id="IPR038765">
    <property type="entry name" value="Papain-like_cys_pep_sf"/>
</dbReference>
<dbReference type="EMBL" id="VLTO01000049">
    <property type="protein sequence ID" value="KAA0172278.1"/>
    <property type="molecule type" value="Genomic_DNA"/>
</dbReference>
<dbReference type="SUPFAM" id="SSF54001">
    <property type="entry name" value="Cysteine proteinases"/>
    <property type="match status" value="1"/>
</dbReference>
<evidence type="ECO:0000313" key="4">
    <source>
        <dbReference type="Proteomes" id="UP000322899"/>
    </source>
</evidence>
<proteinExistence type="predicted"/>
<dbReference type="GO" id="GO:0016579">
    <property type="term" value="P:protein deubiquitination"/>
    <property type="evidence" value="ECO:0007669"/>
    <property type="project" value="InterPro"/>
</dbReference>
<name>A0A5A8C7U8_CAFRO</name>
<comment type="caution">
    <text evidence="2">The sequence shown here is derived from an EMBL/GenBank/DDBJ whole genome shotgun (WGS) entry which is preliminary data.</text>
</comment>
<dbReference type="PROSITE" id="PS50235">
    <property type="entry name" value="USP_3"/>
    <property type="match status" value="1"/>
</dbReference>
<gene>
    <name evidence="3" type="ORF">FNF27_06077</name>
    <name evidence="2" type="ORF">FNF29_07010</name>
</gene>
<dbReference type="EMBL" id="VLTN01000059">
    <property type="protein sequence ID" value="KAA0147921.1"/>
    <property type="molecule type" value="Genomic_DNA"/>
</dbReference>
<evidence type="ECO:0000259" key="1">
    <source>
        <dbReference type="PROSITE" id="PS50235"/>
    </source>
</evidence>
<organism evidence="2 5">
    <name type="scientific">Cafeteria roenbergensis</name>
    <name type="common">Marine flagellate</name>
    <dbReference type="NCBI Taxonomy" id="33653"/>
    <lineage>
        <taxon>Eukaryota</taxon>
        <taxon>Sar</taxon>
        <taxon>Stramenopiles</taxon>
        <taxon>Bigyra</taxon>
        <taxon>Opalozoa</taxon>
        <taxon>Bicosoecida</taxon>
        <taxon>Cafeteriaceae</taxon>
        <taxon>Cafeteria</taxon>
    </lineage>
</organism>
<reference evidence="4 5" key="1">
    <citation type="submission" date="2019-07" db="EMBL/GenBank/DDBJ databases">
        <title>Genomes of Cafeteria roenbergensis.</title>
        <authorList>
            <person name="Fischer M.G."/>
            <person name="Hackl T."/>
            <person name="Roman M."/>
        </authorList>
    </citation>
    <scope>NUCLEOTIDE SEQUENCE [LARGE SCALE GENOMIC DNA]</scope>
    <source>
        <strain evidence="2 5">BVI</strain>
        <strain evidence="3 4">E4-10P</strain>
    </source>
</reference>
<evidence type="ECO:0000313" key="5">
    <source>
        <dbReference type="Proteomes" id="UP000323011"/>
    </source>
</evidence>
<dbReference type="CDD" id="cd02674">
    <property type="entry name" value="Peptidase_C19R"/>
    <property type="match status" value="1"/>
</dbReference>
<keyword evidence="5" id="KW-1185">Reference proteome</keyword>
<dbReference type="Proteomes" id="UP000322899">
    <property type="component" value="Unassembled WGS sequence"/>
</dbReference>
<evidence type="ECO:0000313" key="2">
    <source>
        <dbReference type="EMBL" id="KAA0147921.1"/>
    </source>
</evidence>
<dbReference type="PROSITE" id="PS00973">
    <property type="entry name" value="USP_2"/>
    <property type="match status" value="1"/>
</dbReference>
<dbReference type="InterPro" id="IPR050185">
    <property type="entry name" value="Ub_carboxyl-term_hydrolase"/>
</dbReference>
<evidence type="ECO:0000313" key="3">
    <source>
        <dbReference type="EMBL" id="KAA0172278.1"/>
    </source>
</evidence>
<dbReference type="InterPro" id="IPR028889">
    <property type="entry name" value="USP"/>
</dbReference>
<dbReference type="InterPro" id="IPR001394">
    <property type="entry name" value="Peptidase_C19_UCH"/>
</dbReference>
<dbReference type="Pfam" id="PF00443">
    <property type="entry name" value="UCH"/>
    <property type="match status" value="1"/>
</dbReference>